<keyword evidence="1" id="KW-0238">DNA-binding</keyword>
<evidence type="ECO:0000256" key="2">
    <source>
        <dbReference type="SAM" id="MobiDB-lite"/>
    </source>
</evidence>
<reference evidence="5" key="2">
    <citation type="submission" date="2020-10" db="UniProtKB">
        <authorList>
            <consortium name="WormBaseParasite"/>
        </authorList>
    </citation>
    <scope>IDENTIFICATION</scope>
</reference>
<name>A0A7E4UYV8_PANRE</name>
<dbReference type="SMART" id="SM00353">
    <property type="entry name" value="HLH"/>
    <property type="match status" value="1"/>
</dbReference>
<feature type="compositionally biased region" description="Polar residues" evidence="2">
    <location>
        <begin position="134"/>
        <end position="149"/>
    </location>
</feature>
<sequence>MAPVTSTRSSKSSTSPIHKTKSPDQVTRRNARERKRVEQINNGFKTLAHKLTTSYPPVKNKKISKVETLKLATAYVKHLTELLNNLDCPEFAFELEDNSYDMEQNTSTTDASSVSSEPTHYQQQNYENYMSIKSEPTSPSQMTASNGQPRNGYDSGYPSPNFPNYQQQMQVPSNPVMYYQMATWKTSPNFSQCQNGQYYVTSM</sequence>
<dbReference type="Pfam" id="PF00010">
    <property type="entry name" value="HLH"/>
    <property type="match status" value="1"/>
</dbReference>
<feature type="region of interest" description="Disordered" evidence="2">
    <location>
        <begin position="132"/>
        <end position="160"/>
    </location>
</feature>
<dbReference type="InterPro" id="IPR011598">
    <property type="entry name" value="bHLH_dom"/>
</dbReference>
<dbReference type="Proteomes" id="UP000492821">
    <property type="component" value="Unassembled WGS sequence"/>
</dbReference>
<keyword evidence="4" id="KW-1185">Reference proteome</keyword>
<reference evidence="4" key="1">
    <citation type="journal article" date="2013" name="Genetics">
        <title>The draft genome and transcriptome of Panagrellus redivivus are shaped by the harsh demands of a free-living lifestyle.</title>
        <authorList>
            <person name="Srinivasan J."/>
            <person name="Dillman A.R."/>
            <person name="Macchietto M.G."/>
            <person name="Heikkinen L."/>
            <person name="Lakso M."/>
            <person name="Fracchia K.M."/>
            <person name="Antoshechkin I."/>
            <person name="Mortazavi A."/>
            <person name="Wong G."/>
            <person name="Sternberg P.W."/>
        </authorList>
    </citation>
    <scope>NUCLEOTIDE SEQUENCE [LARGE SCALE GENOMIC DNA]</scope>
    <source>
        <strain evidence="4">MT8872</strain>
    </source>
</reference>
<dbReference type="PROSITE" id="PS50888">
    <property type="entry name" value="BHLH"/>
    <property type="match status" value="1"/>
</dbReference>
<dbReference type="SUPFAM" id="SSF47459">
    <property type="entry name" value="HLH, helix-loop-helix DNA-binding domain"/>
    <property type="match status" value="1"/>
</dbReference>
<evidence type="ECO:0000313" key="5">
    <source>
        <dbReference type="WBParaSite" id="Pan_g14503.t1"/>
    </source>
</evidence>
<proteinExistence type="predicted"/>
<dbReference type="PANTHER" id="PTHR23349:SF108">
    <property type="entry name" value="BHLH DOMAIN-CONTAINING PROTEIN"/>
    <property type="match status" value="1"/>
</dbReference>
<feature type="domain" description="BHLH" evidence="3">
    <location>
        <begin position="24"/>
        <end position="79"/>
    </location>
</feature>
<dbReference type="CDD" id="cd11418">
    <property type="entry name" value="bHLH_TS_ASCL"/>
    <property type="match status" value="1"/>
</dbReference>
<dbReference type="GO" id="GO:0000981">
    <property type="term" value="F:DNA-binding transcription factor activity, RNA polymerase II-specific"/>
    <property type="evidence" value="ECO:0007669"/>
    <property type="project" value="TreeGrafter"/>
</dbReference>
<dbReference type="PANTHER" id="PTHR23349">
    <property type="entry name" value="BASIC HELIX-LOOP-HELIX TRANSCRIPTION FACTOR, TWIST"/>
    <property type="match status" value="1"/>
</dbReference>
<feature type="region of interest" description="Disordered" evidence="2">
    <location>
        <begin position="1"/>
        <end position="41"/>
    </location>
</feature>
<protein>
    <submittedName>
        <fullName evidence="5">BHLH domain-containing protein</fullName>
    </submittedName>
</protein>
<feature type="compositionally biased region" description="Low complexity" evidence="2">
    <location>
        <begin position="1"/>
        <end position="17"/>
    </location>
</feature>
<dbReference type="InterPro" id="IPR036638">
    <property type="entry name" value="HLH_DNA-bd_sf"/>
</dbReference>
<dbReference type="InterPro" id="IPR050283">
    <property type="entry name" value="E-box_TF_Regulators"/>
</dbReference>
<dbReference type="Gene3D" id="4.10.280.10">
    <property type="entry name" value="Helix-loop-helix DNA-binding domain"/>
    <property type="match status" value="1"/>
</dbReference>
<dbReference type="GO" id="GO:0032502">
    <property type="term" value="P:developmental process"/>
    <property type="evidence" value="ECO:0007669"/>
    <property type="project" value="TreeGrafter"/>
</dbReference>
<evidence type="ECO:0000313" key="4">
    <source>
        <dbReference type="Proteomes" id="UP000492821"/>
    </source>
</evidence>
<evidence type="ECO:0000259" key="3">
    <source>
        <dbReference type="PROSITE" id="PS50888"/>
    </source>
</evidence>
<organism evidence="4 5">
    <name type="scientific">Panagrellus redivivus</name>
    <name type="common">Microworm</name>
    <dbReference type="NCBI Taxonomy" id="6233"/>
    <lineage>
        <taxon>Eukaryota</taxon>
        <taxon>Metazoa</taxon>
        <taxon>Ecdysozoa</taxon>
        <taxon>Nematoda</taxon>
        <taxon>Chromadorea</taxon>
        <taxon>Rhabditida</taxon>
        <taxon>Tylenchina</taxon>
        <taxon>Panagrolaimomorpha</taxon>
        <taxon>Panagrolaimoidea</taxon>
        <taxon>Panagrolaimidae</taxon>
        <taxon>Panagrellus</taxon>
    </lineage>
</organism>
<evidence type="ECO:0000256" key="1">
    <source>
        <dbReference type="ARBA" id="ARBA00023125"/>
    </source>
</evidence>
<dbReference type="GO" id="GO:0000977">
    <property type="term" value="F:RNA polymerase II transcription regulatory region sequence-specific DNA binding"/>
    <property type="evidence" value="ECO:0007669"/>
    <property type="project" value="TreeGrafter"/>
</dbReference>
<dbReference type="WBParaSite" id="Pan_g14503.t1">
    <property type="protein sequence ID" value="Pan_g14503.t1"/>
    <property type="gene ID" value="Pan_g14503"/>
</dbReference>
<dbReference type="GO" id="GO:0046983">
    <property type="term" value="F:protein dimerization activity"/>
    <property type="evidence" value="ECO:0007669"/>
    <property type="project" value="InterPro"/>
</dbReference>
<dbReference type="AlphaFoldDB" id="A0A7E4UYV8"/>
<accession>A0A7E4UYV8</accession>